<feature type="domain" description="Tyrosine specific protein phosphatases" evidence="2">
    <location>
        <begin position="68"/>
        <end position="142"/>
    </location>
</feature>
<dbReference type="EMBL" id="HBGQ01023115">
    <property type="protein sequence ID" value="CAD9398907.1"/>
    <property type="molecule type" value="Transcribed_RNA"/>
</dbReference>
<dbReference type="InterPro" id="IPR029023">
    <property type="entry name" value="Tensin_phosphatase"/>
</dbReference>
<feature type="domain" description="Phosphatase tensin-type" evidence="3">
    <location>
        <begin position="1"/>
        <end position="154"/>
    </location>
</feature>
<keyword evidence="1" id="KW-0378">Hydrolase</keyword>
<dbReference type="AlphaFoldDB" id="A0A7S2FJ76"/>
<dbReference type="PROSITE" id="PS00383">
    <property type="entry name" value="TYR_PHOSPHATASE_1"/>
    <property type="match status" value="1"/>
</dbReference>
<proteinExistence type="predicted"/>
<organism evidence="4">
    <name type="scientific">Alexandrium andersonii</name>
    <dbReference type="NCBI Taxonomy" id="327968"/>
    <lineage>
        <taxon>Eukaryota</taxon>
        <taxon>Sar</taxon>
        <taxon>Alveolata</taxon>
        <taxon>Dinophyceae</taxon>
        <taxon>Gonyaulacales</taxon>
        <taxon>Pyrocystaceae</taxon>
        <taxon>Alexandrium</taxon>
    </lineage>
</organism>
<dbReference type="PROSITE" id="PS51181">
    <property type="entry name" value="PPASE_TENSIN"/>
    <property type="match status" value="1"/>
</dbReference>
<evidence type="ECO:0000259" key="3">
    <source>
        <dbReference type="PROSITE" id="PS51181"/>
    </source>
</evidence>
<evidence type="ECO:0000313" key="4">
    <source>
        <dbReference type="EMBL" id="CAD9398907.1"/>
    </source>
</evidence>
<evidence type="ECO:0000256" key="1">
    <source>
        <dbReference type="ARBA" id="ARBA00022801"/>
    </source>
</evidence>
<dbReference type="Pfam" id="PF22785">
    <property type="entry name" value="Tc-R-P"/>
    <property type="match status" value="1"/>
</dbReference>
<reference evidence="4" key="1">
    <citation type="submission" date="2021-01" db="EMBL/GenBank/DDBJ databases">
        <authorList>
            <person name="Corre E."/>
            <person name="Pelletier E."/>
            <person name="Niang G."/>
            <person name="Scheremetjew M."/>
            <person name="Finn R."/>
            <person name="Kale V."/>
            <person name="Holt S."/>
            <person name="Cochrane G."/>
            <person name="Meng A."/>
            <person name="Brown T."/>
            <person name="Cohen L."/>
        </authorList>
    </citation>
    <scope>NUCLEOTIDE SEQUENCE</scope>
    <source>
        <strain evidence="4">CCMP2222</strain>
    </source>
</reference>
<evidence type="ECO:0008006" key="5">
    <source>
        <dbReference type="Google" id="ProtNLM"/>
    </source>
</evidence>
<dbReference type="InterPro" id="IPR051281">
    <property type="entry name" value="Dual-spec_lipid-protein_phosph"/>
</dbReference>
<dbReference type="GO" id="GO:0016314">
    <property type="term" value="F:phosphatidylinositol-3,4,5-trisphosphate 3-phosphatase activity"/>
    <property type="evidence" value="ECO:0007669"/>
    <property type="project" value="TreeGrafter"/>
</dbReference>
<sequence>VIAMGFPGDGPSAAFRNPRGEVARFLSWAHEGHYRIYNLCAEKSHSSNGFPDTTVNIPCMDHCPPTLEALLEFCHNAMTWLASDPSHVVAVHCKAGKGRTGTMICALLVFAGAVSSAHQALRWYELMRGGRRSGVTIPAQIRWVAMFERWLRCRSQGLVSDPLGPPSQHRLRSLVLGPFEDRSSSLCIRGSSPMSLRVGLFTRAEVREHKGGHWLNKAAIEPNLEGYIKVSLAAEEVPLWDQNDGLLFIMTKRGVKKTKMKVWWHHAFLRPEGDELVLRVTKAWIEGLHHDVGKNKQSPSDFSLRAAFADEQRPRWQSRCYRASV</sequence>
<accession>A0A7S2FJ76</accession>
<dbReference type="InterPro" id="IPR029021">
    <property type="entry name" value="Prot-tyrosine_phosphatase-like"/>
</dbReference>
<dbReference type="SUPFAM" id="SSF52799">
    <property type="entry name" value="(Phosphotyrosine protein) phosphatases II"/>
    <property type="match status" value="1"/>
</dbReference>
<dbReference type="GO" id="GO:0005829">
    <property type="term" value="C:cytosol"/>
    <property type="evidence" value="ECO:0007669"/>
    <property type="project" value="TreeGrafter"/>
</dbReference>
<evidence type="ECO:0000259" key="2">
    <source>
        <dbReference type="PROSITE" id="PS50056"/>
    </source>
</evidence>
<gene>
    <name evidence="4" type="ORF">AAND1436_LOCUS11475</name>
</gene>
<protein>
    <recommendedName>
        <fullName evidence="5">Phosphatidylinositol-3,4,5-trisphosphate 3-phosphatase</fullName>
    </recommendedName>
</protein>
<dbReference type="PROSITE" id="PS50056">
    <property type="entry name" value="TYR_PHOSPHATASE_2"/>
    <property type="match status" value="1"/>
</dbReference>
<dbReference type="PANTHER" id="PTHR12305:SF60">
    <property type="entry name" value="PHOSPHATIDYLINOSITOL 3,4,5-TRISPHOSPHATE 3-PHOSPHATASE TPTE2-RELATED"/>
    <property type="match status" value="1"/>
</dbReference>
<dbReference type="InterPro" id="IPR016130">
    <property type="entry name" value="Tyr_Pase_AS"/>
</dbReference>
<dbReference type="PANTHER" id="PTHR12305">
    <property type="entry name" value="PHOSPHATASE WITH HOMOLOGY TO TENSIN"/>
    <property type="match status" value="1"/>
</dbReference>
<feature type="non-terminal residue" evidence="4">
    <location>
        <position position="1"/>
    </location>
</feature>
<dbReference type="InterPro" id="IPR000387">
    <property type="entry name" value="Tyr_Pase_dom"/>
</dbReference>
<dbReference type="Gene3D" id="3.90.190.10">
    <property type="entry name" value="Protein tyrosine phosphatase superfamily"/>
    <property type="match status" value="1"/>
</dbReference>
<name>A0A7S2FJ76_9DINO</name>